<sequence>MYFAFCVIGGGLPFSVFLGTYTAEEEKFVFSVENFKQLNLHCSPGKVIDNNTCVTSSDKIRGLAYKSFVFYTPVPKYAPDNYTKTAFSLTYQDAVFLFSLFAKNIQITIDHITSLLNTTYNANIGIIYVPTNDPQRNNSSFMPVFYINATFQTASFNNSDTIESTLLSTLYSEISLESMVFDISFHLKPFSIDFFSHHHNCENETWSATKLPCHERHFSHPYYPTFKYSVLIPLTPLLICPFVTFNSTDYSLVRHSSVMSTIANVTLQVYGQSVELSDAEDDMNMVMEDIGNGQLKVCHSLLEGKIDANAATKTVAHVSARTTFLGILSLPCLSLSMLCLVLTLLTYSLFPSLRSVAGINNMFLSASLLMAQAFLLATAYLQQTNPLCKAVGITTHFMWLSMFCWSFTCCFHMFQTFTSKTRSAVLTEKAKMVRTLRKALFCAGAPILVILVVVVTSLANSEWKYFGYGRFSCYPDTQTLIIAAVVAPLCVMVVSNLVFFAASVYKIHNIRKLQSHMDLNSNTPKDIYVYVKLSSMTGCFWALAIIAEYLDNFPLRIVAIVLNALQGVFIFWSYICNKRVLHLYLKALNVPGYTEKITLKGIITKGS</sequence>
<feature type="transmembrane region" description="Helical" evidence="5">
    <location>
        <begin position="479"/>
        <end position="507"/>
    </location>
</feature>
<feature type="transmembrane region" description="Helical" evidence="5">
    <location>
        <begin position="324"/>
        <end position="350"/>
    </location>
</feature>
<proteinExistence type="predicted"/>
<name>A0AAV4ADT2_9GAST</name>
<dbReference type="Gene3D" id="1.20.1070.10">
    <property type="entry name" value="Rhodopsin 7-helix transmembrane proteins"/>
    <property type="match status" value="1"/>
</dbReference>
<keyword evidence="8" id="KW-1185">Reference proteome</keyword>
<dbReference type="EMBL" id="BLXT01003745">
    <property type="protein sequence ID" value="GFO04953.1"/>
    <property type="molecule type" value="Genomic_DNA"/>
</dbReference>
<dbReference type="Proteomes" id="UP000735302">
    <property type="component" value="Unassembled WGS sequence"/>
</dbReference>
<accession>A0AAV4ADT2</accession>
<gene>
    <name evidence="7" type="ORF">PoB_003145800</name>
</gene>
<keyword evidence="2 5" id="KW-0812">Transmembrane</keyword>
<evidence type="ECO:0000256" key="3">
    <source>
        <dbReference type="ARBA" id="ARBA00022989"/>
    </source>
</evidence>
<dbReference type="InterPro" id="IPR053231">
    <property type="entry name" value="GPCR_LN-TM7"/>
</dbReference>
<feature type="transmembrane region" description="Helical" evidence="5">
    <location>
        <begin position="439"/>
        <end position="459"/>
    </location>
</feature>
<evidence type="ECO:0000256" key="5">
    <source>
        <dbReference type="SAM" id="Phobius"/>
    </source>
</evidence>
<evidence type="ECO:0000256" key="1">
    <source>
        <dbReference type="ARBA" id="ARBA00004141"/>
    </source>
</evidence>
<dbReference type="CDD" id="cd15039">
    <property type="entry name" value="7tmB3_Methuselah-like"/>
    <property type="match status" value="1"/>
</dbReference>
<protein>
    <submittedName>
        <fullName evidence="7">Adhesion g protein-coupled receptor l3</fullName>
    </submittedName>
</protein>
<reference evidence="7 8" key="1">
    <citation type="journal article" date="2021" name="Elife">
        <title>Chloroplast acquisition without the gene transfer in kleptoplastic sea slugs, Plakobranchus ocellatus.</title>
        <authorList>
            <person name="Maeda T."/>
            <person name="Takahashi S."/>
            <person name="Yoshida T."/>
            <person name="Shimamura S."/>
            <person name="Takaki Y."/>
            <person name="Nagai Y."/>
            <person name="Toyoda A."/>
            <person name="Suzuki Y."/>
            <person name="Arimoto A."/>
            <person name="Ishii H."/>
            <person name="Satoh N."/>
            <person name="Nishiyama T."/>
            <person name="Hasebe M."/>
            <person name="Maruyama T."/>
            <person name="Minagawa J."/>
            <person name="Obokata J."/>
            <person name="Shigenobu S."/>
        </authorList>
    </citation>
    <scope>NUCLEOTIDE SEQUENCE [LARGE SCALE GENOMIC DNA]</scope>
</reference>
<dbReference type="PANTHER" id="PTHR45902:SF1">
    <property type="entry name" value="LATROPHILIN RECEPTOR-LIKE PROTEIN A"/>
    <property type="match status" value="1"/>
</dbReference>
<evidence type="ECO:0000256" key="2">
    <source>
        <dbReference type="ARBA" id="ARBA00022692"/>
    </source>
</evidence>
<dbReference type="PANTHER" id="PTHR45902">
    <property type="entry name" value="LATROPHILIN RECEPTOR-LIKE PROTEIN A"/>
    <property type="match status" value="1"/>
</dbReference>
<feature type="domain" description="G-protein coupled receptors family 2 profile 2" evidence="6">
    <location>
        <begin position="325"/>
        <end position="578"/>
    </location>
</feature>
<dbReference type="AlphaFoldDB" id="A0AAV4ADT2"/>
<dbReference type="InterPro" id="IPR000832">
    <property type="entry name" value="GPCR_2_secretin-like"/>
</dbReference>
<keyword evidence="7" id="KW-0675">Receptor</keyword>
<dbReference type="InterPro" id="IPR017981">
    <property type="entry name" value="GPCR_2-like_7TM"/>
</dbReference>
<dbReference type="PROSITE" id="PS50261">
    <property type="entry name" value="G_PROTEIN_RECEP_F2_4"/>
    <property type="match status" value="1"/>
</dbReference>
<evidence type="ECO:0000313" key="8">
    <source>
        <dbReference type="Proteomes" id="UP000735302"/>
    </source>
</evidence>
<feature type="transmembrane region" description="Helical" evidence="5">
    <location>
        <begin position="527"/>
        <end position="547"/>
    </location>
</feature>
<dbReference type="Pfam" id="PF00002">
    <property type="entry name" value="7tm_2"/>
    <property type="match status" value="1"/>
</dbReference>
<keyword evidence="4 5" id="KW-0472">Membrane</keyword>
<dbReference type="GO" id="GO:0016020">
    <property type="term" value="C:membrane"/>
    <property type="evidence" value="ECO:0007669"/>
    <property type="project" value="UniProtKB-SubCell"/>
</dbReference>
<organism evidence="7 8">
    <name type="scientific">Plakobranchus ocellatus</name>
    <dbReference type="NCBI Taxonomy" id="259542"/>
    <lineage>
        <taxon>Eukaryota</taxon>
        <taxon>Metazoa</taxon>
        <taxon>Spiralia</taxon>
        <taxon>Lophotrochozoa</taxon>
        <taxon>Mollusca</taxon>
        <taxon>Gastropoda</taxon>
        <taxon>Heterobranchia</taxon>
        <taxon>Euthyneura</taxon>
        <taxon>Panpulmonata</taxon>
        <taxon>Sacoglossa</taxon>
        <taxon>Placobranchoidea</taxon>
        <taxon>Plakobranchidae</taxon>
        <taxon>Plakobranchus</taxon>
    </lineage>
</organism>
<feature type="transmembrane region" description="Helical" evidence="5">
    <location>
        <begin position="553"/>
        <end position="576"/>
    </location>
</feature>
<keyword evidence="3 5" id="KW-1133">Transmembrane helix</keyword>
<comment type="subcellular location">
    <subcellularLocation>
        <location evidence="1">Membrane</location>
        <topology evidence="1">Multi-pass membrane protein</topology>
    </subcellularLocation>
</comment>
<dbReference type="GO" id="GO:0007166">
    <property type="term" value="P:cell surface receptor signaling pathway"/>
    <property type="evidence" value="ECO:0007669"/>
    <property type="project" value="InterPro"/>
</dbReference>
<evidence type="ECO:0000256" key="4">
    <source>
        <dbReference type="ARBA" id="ARBA00023136"/>
    </source>
</evidence>
<feature type="transmembrane region" description="Helical" evidence="5">
    <location>
        <begin position="393"/>
        <end position="414"/>
    </location>
</feature>
<dbReference type="GO" id="GO:0004930">
    <property type="term" value="F:G protein-coupled receptor activity"/>
    <property type="evidence" value="ECO:0007669"/>
    <property type="project" value="InterPro"/>
</dbReference>
<evidence type="ECO:0000259" key="6">
    <source>
        <dbReference type="PROSITE" id="PS50261"/>
    </source>
</evidence>
<evidence type="ECO:0000313" key="7">
    <source>
        <dbReference type="EMBL" id="GFO04953.1"/>
    </source>
</evidence>
<comment type="caution">
    <text evidence="7">The sequence shown here is derived from an EMBL/GenBank/DDBJ whole genome shotgun (WGS) entry which is preliminary data.</text>
</comment>
<feature type="transmembrane region" description="Helical" evidence="5">
    <location>
        <begin position="362"/>
        <end position="381"/>
    </location>
</feature>